<dbReference type="InterPro" id="IPR004358">
    <property type="entry name" value="Sig_transdc_His_kin-like_C"/>
</dbReference>
<dbReference type="Gene3D" id="1.10.287.130">
    <property type="match status" value="1"/>
</dbReference>
<feature type="transmembrane region" description="Helical" evidence="13">
    <location>
        <begin position="181"/>
        <end position="200"/>
    </location>
</feature>
<evidence type="ECO:0000313" key="17">
    <source>
        <dbReference type="Proteomes" id="UP001172778"/>
    </source>
</evidence>
<keyword evidence="5" id="KW-0808">Transferase</keyword>
<dbReference type="InterPro" id="IPR036097">
    <property type="entry name" value="HisK_dim/P_sf"/>
</dbReference>
<dbReference type="EMBL" id="JARRAF010000037">
    <property type="protein sequence ID" value="MDK2126408.1"/>
    <property type="molecule type" value="Genomic_DNA"/>
</dbReference>
<dbReference type="SMART" id="SM00388">
    <property type="entry name" value="HisKA"/>
    <property type="match status" value="1"/>
</dbReference>
<evidence type="ECO:0000256" key="9">
    <source>
        <dbReference type="ARBA" id="ARBA00022840"/>
    </source>
</evidence>
<feature type="domain" description="Histidine kinase" evidence="14">
    <location>
        <begin position="261"/>
        <end position="473"/>
    </location>
</feature>
<evidence type="ECO:0000256" key="4">
    <source>
        <dbReference type="ARBA" id="ARBA00022553"/>
    </source>
</evidence>
<evidence type="ECO:0000259" key="15">
    <source>
        <dbReference type="PROSITE" id="PS50885"/>
    </source>
</evidence>
<dbReference type="InterPro" id="IPR036890">
    <property type="entry name" value="HATPase_C_sf"/>
</dbReference>
<evidence type="ECO:0000256" key="12">
    <source>
        <dbReference type="ARBA" id="ARBA00023136"/>
    </source>
</evidence>
<protein>
    <recommendedName>
        <fullName evidence="3">histidine kinase</fullName>
        <ecNumber evidence="3">2.7.13.3</ecNumber>
    </recommendedName>
</protein>
<dbReference type="InterPro" id="IPR003594">
    <property type="entry name" value="HATPase_dom"/>
</dbReference>
<accession>A0ABT7E265</accession>
<keyword evidence="8" id="KW-0418">Kinase</keyword>
<dbReference type="PROSITE" id="PS50885">
    <property type="entry name" value="HAMP"/>
    <property type="match status" value="1"/>
</dbReference>
<dbReference type="InterPro" id="IPR050428">
    <property type="entry name" value="TCS_sensor_his_kinase"/>
</dbReference>
<dbReference type="SMART" id="SM00387">
    <property type="entry name" value="HATPase_c"/>
    <property type="match status" value="1"/>
</dbReference>
<dbReference type="EC" id="2.7.13.3" evidence="3"/>
<keyword evidence="12 13" id="KW-0472">Membrane</keyword>
<keyword evidence="7" id="KW-0547">Nucleotide-binding</keyword>
<proteinExistence type="predicted"/>
<dbReference type="InterPro" id="IPR003661">
    <property type="entry name" value="HisK_dim/P_dom"/>
</dbReference>
<dbReference type="PANTHER" id="PTHR45436:SF14">
    <property type="entry name" value="SENSOR PROTEIN QSEC"/>
    <property type="match status" value="1"/>
</dbReference>
<evidence type="ECO:0000256" key="5">
    <source>
        <dbReference type="ARBA" id="ARBA00022679"/>
    </source>
</evidence>
<dbReference type="GO" id="GO:0005524">
    <property type="term" value="F:ATP binding"/>
    <property type="evidence" value="ECO:0007669"/>
    <property type="project" value="UniProtKB-KW"/>
</dbReference>
<evidence type="ECO:0000256" key="1">
    <source>
        <dbReference type="ARBA" id="ARBA00000085"/>
    </source>
</evidence>
<feature type="transmembrane region" description="Helical" evidence="13">
    <location>
        <begin position="32"/>
        <end position="54"/>
    </location>
</feature>
<dbReference type="PROSITE" id="PS50109">
    <property type="entry name" value="HIS_KIN"/>
    <property type="match status" value="1"/>
</dbReference>
<name>A0ABT7E265_9NEIS</name>
<keyword evidence="4" id="KW-0597">Phosphoprotein</keyword>
<dbReference type="InterPro" id="IPR003660">
    <property type="entry name" value="HAMP_dom"/>
</dbReference>
<evidence type="ECO:0000256" key="10">
    <source>
        <dbReference type="ARBA" id="ARBA00022989"/>
    </source>
</evidence>
<dbReference type="CDD" id="cd00082">
    <property type="entry name" value="HisKA"/>
    <property type="match status" value="1"/>
</dbReference>
<sequence>MNPSPLPKAKAFGIPDLPVLHPLTRKTLLRRVVLALLAAFLLVWLVLGAVQFLIASNQSNTDEGIREAATGLSEALAPITSPVEARAISEATSRQFNAFYRRQEVPAAMLIQLQDEQGQILFLSSNAGGIALKAELTQMTTLHIKGRLFRAFACKAGRWQIVLAGAEPGTLWLIQSLLKELLLYLGLAFPCICLPIWLAVSRGLLPLRRFSEQIAARGADNLQPVGIDPEFEELKPLASALDRLLARLRSKVEREHGFVQDAAHELRTPMAVIAAQAHVMAMADDLPKRQEAAQQLDQAIARASHLVEQLLQLARMDQEKSGQLGPLAVADTARRCLAMLAPFAMKRGQELSLEAPDQLCFPLAEPLFESILVNLLDNAIRYGAEGGCIEVELSEAGGGLLLSVADDGPGIAPADRQKVFERFYRGGGHDTQGTGLGLAIVQQAVQSSGGQVQLTSGLKGRGCRFLAEWPRPQQARK</sequence>
<comment type="catalytic activity">
    <reaction evidence="1">
        <text>ATP + protein L-histidine = ADP + protein N-phospho-L-histidine.</text>
        <dbReference type="EC" id="2.7.13.3"/>
    </reaction>
</comment>
<dbReference type="RefSeq" id="WP_284102727.1">
    <property type="nucleotide sequence ID" value="NZ_JARRAF010000037.1"/>
</dbReference>
<dbReference type="PANTHER" id="PTHR45436">
    <property type="entry name" value="SENSOR HISTIDINE KINASE YKOH"/>
    <property type="match status" value="1"/>
</dbReference>
<comment type="subcellular location">
    <subcellularLocation>
        <location evidence="2">Membrane</location>
        <topology evidence="2">Multi-pass membrane protein</topology>
    </subcellularLocation>
</comment>
<evidence type="ECO:0000256" key="3">
    <source>
        <dbReference type="ARBA" id="ARBA00012438"/>
    </source>
</evidence>
<dbReference type="Pfam" id="PF02518">
    <property type="entry name" value="HATPase_c"/>
    <property type="match status" value="1"/>
</dbReference>
<keyword evidence="17" id="KW-1185">Reference proteome</keyword>
<evidence type="ECO:0000256" key="2">
    <source>
        <dbReference type="ARBA" id="ARBA00004141"/>
    </source>
</evidence>
<gene>
    <name evidence="16" type="ORF">PZA18_20420</name>
</gene>
<keyword evidence="11" id="KW-0902">Two-component regulatory system</keyword>
<feature type="domain" description="HAMP" evidence="15">
    <location>
        <begin position="201"/>
        <end position="253"/>
    </location>
</feature>
<keyword evidence="6 13" id="KW-0812">Transmembrane</keyword>
<dbReference type="PRINTS" id="PR00344">
    <property type="entry name" value="BCTRLSENSOR"/>
</dbReference>
<evidence type="ECO:0000256" key="7">
    <source>
        <dbReference type="ARBA" id="ARBA00022741"/>
    </source>
</evidence>
<dbReference type="SUPFAM" id="SSF47384">
    <property type="entry name" value="Homodimeric domain of signal transducing histidine kinase"/>
    <property type="match status" value="1"/>
</dbReference>
<dbReference type="SUPFAM" id="SSF55874">
    <property type="entry name" value="ATPase domain of HSP90 chaperone/DNA topoisomerase II/histidine kinase"/>
    <property type="match status" value="1"/>
</dbReference>
<organism evidence="16 17">
    <name type="scientific">Parachitinimonas caeni</name>
    <dbReference type="NCBI Taxonomy" id="3031301"/>
    <lineage>
        <taxon>Bacteria</taxon>
        <taxon>Pseudomonadati</taxon>
        <taxon>Pseudomonadota</taxon>
        <taxon>Betaproteobacteria</taxon>
        <taxon>Neisseriales</taxon>
        <taxon>Chitinibacteraceae</taxon>
        <taxon>Parachitinimonas</taxon>
    </lineage>
</organism>
<evidence type="ECO:0000256" key="11">
    <source>
        <dbReference type="ARBA" id="ARBA00023012"/>
    </source>
</evidence>
<dbReference type="InterPro" id="IPR005467">
    <property type="entry name" value="His_kinase_dom"/>
</dbReference>
<evidence type="ECO:0000256" key="8">
    <source>
        <dbReference type="ARBA" id="ARBA00022777"/>
    </source>
</evidence>
<dbReference type="Pfam" id="PF00512">
    <property type="entry name" value="HisKA"/>
    <property type="match status" value="1"/>
</dbReference>
<evidence type="ECO:0000256" key="13">
    <source>
        <dbReference type="SAM" id="Phobius"/>
    </source>
</evidence>
<reference evidence="16" key="1">
    <citation type="submission" date="2023-03" db="EMBL/GenBank/DDBJ databases">
        <title>Chitinimonas shenzhenensis gen. nov., sp. nov., a novel member of family Burkholderiaceae isolated from activated sludge collected in Shen Zhen, China.</title>
        <authorList>
            <person name="Wang X."/>
        </authorList>
    </citation>
    <scope>NUCLEOTIDE SEQUENCE</scope>
    <source>
        <strain evidence="16">DQS-5</strain>
    </source>
</reference>
<dbReference type="Gene3D" id="3.30.565.10">
    <property type="entry name" value="Histidine kinase-like ATPase, C-terminal domain"/>
    <property type="match status" value="1"/>
</dbReference>
<dbReference type="Proteomes" id="UP001172778">
    <property type="component" value="Unassembled WGS sequence"/>
</dbReference>
<dbReference type="CDD" id="cd00075">
    <property type="entry name" value="HATPase"/>
    <property type="match status" value="1"/>
</dbReference>
<keyword evidence="10 13" id="KW-1133">Transmembrane helix</keyword>
<evidence type="ECO:0000256" key="6">
    <source>
        <dbReference type="ARBA" id="ARBA00022692"/>
    </source>
</evidence>
<evidence type="ECO:0000313" key="16">
    <source>
        <dbReference type="EMBL" id="MDK2126408.1"/>
    </source>
</evidence>
<evidence type="ECO:0000259" key="14">
    <source>
        <dbReference type="PROSITE" id="PS50109"/>
    </source>
</evidence>
<comment type="caution">
    <text evidence="16">The sequence shown here is derived from an EMBL/GenBank/DDBJ whole genome shotgun (WGS) entry which is preliminary data.</text>
</comment>
<keyword evidence="9 16" id="KW-0067">ATP-binding</keyword>